<evidence type="ECO:0008006" key="3">
    <source>
        <dbReference type="Google" id="ProtNLM"/>
    </source>
</evidence>
<dbReference type="AlphaFoldDB" id="A0A9P0BHE6"/>
<evidence type="ECO:0000313" key="1">
    <source>
        <dbReference type="EMBL" id="CAH0562833.1"/>
    </source>
</evidence>
<reference evidence="1" key="1">
    <citation type="submission" date="2021-12" db="EMBL/GenBank/DDBJ databases">
        <authorList>
            <person name="King R."/>
        </authorList>
    </citation>
    <scope>NUCLEOTIDE SEQUENCE</scope>
</reference>
<accession>A0A9P0BHE6</accession>
<dbReference type="Proteomes" id="UP001154078">
    <property type="component" value="Chromosome 8"/>
</dbReference>
<dbReference type="OrthoDB" id="10029846at2759"/>
<name>A0A9P0BHE6_BRAAE</name>
<sequence length="105" mass="12311">MDYSPINTALEEFNDYFVGEWLENDAIGNMWNCYKEKHRTTNSLEAWHSKLNRRLGKVNPNVCQLVSALKENAIHNTFLQNRLEINLTPSKRSQYSNIYKFGCSH</sequence>
<organism evidence="1 2">
    <name type="scientific">Brassicogethes aeneus</name>
    <name type="common">Rape pollen beetle</name>
    <name type="synonym">Meligethes aeneus</name>
    <dbReference type="NCBI Taxonomy" id="1431903"/>
    <lineage>
        <taxon>Eukaryota</taxon>
        <taxon>Metazoa</taxon>
        <taxon>Ecdysozoa</taxon>
        <taxon>Arthropoda</taxon>
        <taxon>Hexapoda</taxon>
        <taxon>Insecta</taxon>
        <taxon>Pterygota</taxon>
        <taxon>Neoptera</taxon>
        <taxon>Endopterygota</taxon>
        <taxon>Coleoptera</taxon>
        <taxon>Polyphaga</taxon>
        <taxon>Cucujiformia</taxon>
        <taxon>Nitidulidae</taxon>
        <taxon>Meligethinae</taxon>
        <taxon>Brassicogethes</taxon>
    </lineage>
</organism>
<dbReference type="EMBL" id="OV121139">
    <property type="protein sequence ID" value="CAH0562833.1"/>
    <property type="molecule type" value="Genomic_DNA"/>
</dbReference>
<gene>
    <name evidence="1" type="ORF">MELIAE_LOCUS11853</name>
</gene>
<keyword evidence="2" id="KW-1185">Reference proteome</keyword>
<evidence type="ECO:0000313" key="2">
    <source>
        <dbReference type="Proteomes" id="UP001154078"/>
    </source>
</evidence>
<protein>
    <recommendedName>
        <fullName evidence="3">MULE transposase domain-containing protein</fullName>
    </recommendedName>
</protein>
<proteinExistence type="predicted"/>